<organism evidence="1 2">
    <name type="scientific">Diphasiastrum complanatum</name>
    <name type="common">Issler's clubmoss</name>
    <name type="synonym">Lycopodium complanatum</name>
    <dbReference type="NCBI Taxonomy" id="34168"/>
    <lineage>
        <taxon>Eukaryota</taxon>
        <taxon>Viridiplantae</taxon>
        <taxon>Streptophyta</taxon>
        <taxon>Embryophyta</taxon>
        <taxon>Tracheophyta</taxon>
        <taxon>Lycopodiopsida</taxon>
        <taxon>Lycopodiales</taxon>
        <taxon>Lycopodiaceae</taxon>
        <taxon>Lycopodioideae</taxon>
        <taxon>Diphasiastrum</taxon>
    </lineage>
</organism>
<dbReference type="Proteomes" id="UP001162992">
    <property type="component" value="Chromosome 7"/>
</dbReference>
<dbReference type="EMBL" id="CM055098">
    <property type="protein sequence ID" value="KAJ7550734.1"/>
    <property type="molecule type" value="Genomic_DNA"/>
</dbReference>
<accession>A0ACC2D9A6</accession>
<gene>
    <name evidence="1" type="ORF">O6H91_07G115000</name>
</gene>
<sequence length="587" mass="65987">MGWHSCDEFPPLKRIKLLEPCHTAVSQKIVSLKEAAMARSLPAKETTEETIGSNCQIRKIEFVRIITQALYSLGYDKAAALVEEESGICLQSEIVSQLRSEILQGSLDDSIATLYKLGLDDSETIRSAAFLILEQKFLEQLRKGELFRALETLRYEISPLHLHTQRVHELASYVVCPRRMKFLEKGGINCAGENARFRLLQKLQNFLPPTLIIPEKRLEHLVEQALNLQREACIFHNSLDDSISLYSDHCCSRDQIPTQTLQVLEVHENEVWFLQFSHDGKYLASASKDCTAVIWEVVDAKLVKLKHTLTGHKKPVSFVAWSPDNAMLLTCGTEEVVKLWDVRSGECKQTYEKAAGGFTSCAWFPSGNKFFCAGGDKGIYIWDLSGKEIDSWKGLQMPRINDMAVTLDGSVIVCRGRDIKIYNLEEKTERIIEAEEPITALSVSNDGRYLLVNLANQEIHLWDITSSCTIPCKYKGHRQGRYVIRSCFGGSDNAFIVSGSEDSQIYIWHRGSGRLLDVLPGHSGTVNSVSWNPTNPYMFASASDDHTIRIWGLKNGSNRTKGESSSNGVCHLLNGEWPEKLENSEPL</sequence>
<protein>
    <submittedName>
        <fullName evidence="1">Uncharacterized protein</fullName>
    </submittedName>
</protein>
<name>A0ACC2D9A6_DIPCM</name>
<comment type="caution">
    <text evidence="1">The sequence shown here is derived from an EMBL/GenBank/DDBJ whole genome shotgun (WGS) entry which is preliminary data.</text>
</comment>
<reference evidence="2" key="1">
    <citation type="journal article" date="2024" name="Proc. Natl. Acad. Sci. U.S.A.">
        <title>Extraordinary preservation of gene collinearity over three hundred million years revealed in homosporous lycophytes.</title>
        <authorList>
            <person name="Li C."/>
            <person name="Wickell D."/>
            <person name="Kuo L.Y."/>
            <person name="Chen X."/>
            <person name="Nie B."/>
            <person name="Liao X."/>
            <person name="Peng D."/>
            <person name="Ji J."/>
            <person name="Jenkins J."/>
            <person name="Williams M."/>
            <person name="Shu S."/>
            <person name="Plott C."/>
            <person name="Barry K."/>
            <person name="Rajasekar S."/>
            <person name="Grimwood J."/>
            <person name="Han X."/>
            <person name="Sun S."/>
            <person name="Hou Z."/>
            <person name="He W."/>
            <person name="Dai G."/>
            <person name="Sun C."/>
            <person name="Schmutz J."/>
            <person name="Leebens-Mack J.H."/>
            <person name="Li F.W."/>
            <person name="Wang L."/>
        </authorList>
    </citation>
    <scope>NUCLEOTIDE SEQUENCE [LARGE SCALE GENOMIC DNA]</scope>
    <source>
        <strain evidence="2">cv. PW_Plant_1</strain>
    </source>
</reference>
<evidence type="ECO:0000313" key="1">
    <source>
        <dbReference type="EMBL" id="KAJ7550734.1"/>
    </source>
</evidence>
<proteinExistence type="predicted"/>
<keyword evidence="2" id="KW-1185">Reference proteome</keyword>
<evidence type="ECO:0000313" key="2">
    <source>
        <dbReference type="Proteomes" id="UP001162992"/>
    </source>
</evidence>